<name>A0AAU8KXN7_9VIRU</name>
<dbReference type="EMBL" id="PP841126">
    <property type="protein sequence ID" value="XCN26977.1"/>
    <property type="molecule type" value="Genomic_DNA"/>
</dbReference>
<protein>
    <submittedName>
        <fullName evidence="1">Uncharacterized protein</fullName>
    </submittedName>
</protein>
<sequence length="29" mass="3621">MTYKFYSYYYAHIPSDDESLELLFKVFIH</sequence>
<organism evidence="1">
    <name type="scientific">Acinetobacter phage vB_Ab_1137_KEN_01</name>
    <dbReference type="NCBI Taxonomy" id="3143009"/>
    <lineage>
        <taxon>Viruses</taxon>
    </lineage>
</organism>
<proteinExistence type="predicted"/>
<evidence type="ECO:0000313" key="1">
    <source>
        <dbReference type="EMBL" id="XCN26977.1"/>
    </source>
</evidence>
<accession>A0AAU8KXN7</accession>
<gene>
    <name evidence="1" type="ORF">KOOPHZQY_CDS0050</name>
</gene>
<reference evidence="1" key="1">
    <citation type="submission" date="2024-05" db="EMBL/GenBank/DDBJ databases">
        <title>Complete Genome Sequences of 14 Acinetobacter baumannii phages isolated in Kenya.</title>
        <authorList>
            <person name="Mwai F."/>
            <person name="Kigen C."/>
            <person name="Makobe C."/>
            <person name="Georges M."/>
            <person name="Mutai I."/>
            <person name="Odoyo E."/>
            <person name="Gachoya M."/>
            <person name="Musila L."/>
        </authorList>
    </citation>
    <scope>NUCLEOTIDE SEQUENCE</scope>
</reference>